<dbReference type="EMBL" id="QOCE01000053">
    <property type="protein sequence ID" value="RBW49601.1"/>
    <property type="molecule type" value="Genomic_DNA"/>
</dbReference>
<gene>
    <name evidence="1" type="ORF">DS909_22170</name>
</gene>
<reference evidence="1 2" key="1">
    <citation type="submission" date="2018-07" db="EMBL/GenBank/DDBJ databases">
        <title>Modular assembly of carbohydrate-degrading microbial communities in the ocean.</title>
        <authorList>
            <person name="Enke T.N."/>
            <person name="Datta M.S."/>
            <person name="Schwartzman J.A."/>
            <person name="Cermak N."/>
            <person name="Schmitz D.A."/>
            <person name="Barrere J."/>
            <person name="Cordero O.X."/>
        </authorList>
    </citation>
    <scope>NUCLEOTIDE SEQUENCE [LARGE SCALE GENOMIC DNA]</scope>
    <source>
        <strain evidence="1 2">C3M10</strain>
    </source>
</reference>
<comment type="caution">
    <text evidence="1">The sequence shown here is derived from an EMBL/GenBank/DDBJ whole genome shotgun (WGS) entry which is preliminary data.</text>
</comment>
<accession>A0A366WL07</accession>
<dbReference type="AlphaFoldDB" id="A0A366WL07"/>
<proteinExistence type="predicted"/>
<organism evidence="1 2">
    <name type="scientific">Phaeobacter gallaeciensis</name>
    <dbReference type="NCBI Taxonomy" id="60890"/>
    <lineage>
        <taxon>Bacteria</taxon>
        <taxon>Pseudomonadati</taxon>
        <taxon>Pseudomonadota</taxon>
        <taxon>Alphaproteobacteria</taxon>
        <taxon>Rhodobacterales</taxon>
        <taxon>Roseobacteraceae</taxon>
        <taxon>Phaeobacter</taxon>
    </lineage>
</organism>
<protein>
    <submittedName>
        <fullName evidence="1">Uncharacterized protein</fullName>
    </submittedName>
</protein>
<evidence type="ECO:0000313" key="2">
    <source>
        <dbReference type="Proteomes" id="UP000252706"/>
    </source>
</evidence>
<sequence length="61" mass="6657">MALIVLPIDACEGLAAGIYCPFLFVFADLRERFPLLASDSCPSQTGTRFILKIEKLVGLIV</sequence>
<name>A0A366WL07_9RHOB</name>
<dbReference type="Proteomes" id="UP000252706">
    <property type="component" value="Unassembled WGS sequence"/>
</dbReference>
<evidence type="ECO:0000313" key="1">
    <source>
        <dbReference type="EMBL" id="RBW49601.1"/>
    </source>
</evidence>